<evidence type="ECO:0000313" key="2">
    <source>
        <dbReference type="Proteomes" id="UP000248806"/>
    </source>
</evidence>
<dbReference type="AlphaFoldDB" id="A0A326U997"/>
<name>A0A326U997_THEHA</name>
<accession>A0A326U997</accession>
<protein>
    <submittedName>
        <fullName evidence="1">Uncharacterized protein</fullName>
    </submittedName>
</protein>
<reference evidence="1 2" key="1">
    <citation type="submission" date="2018-06" db="EMBL/GenBank/DDBJ databases">
        <title>Genomic Encyclopedia of Archaeal and Bacterial Type Strains, Phase II (KMG-II): from individual species to whole genera.</title>
        <authorList>
            <person name="Goeker M."/>
        </authorList>
    </citation>
    <scope>NUCLEOTIDE SEQUENCE [LARGE SCALE GENOMIC DNA]</scope>
    <source>
        <strain evidence="1 2">ATCC BAA-1881</strain>
    </source>
</reference>
<comment type="caution">
    <text evidence="1">The sequence shown here is derived from an EMBL/GenBank/DDBJ whole genome shotgun (WGS) entry which is preliminary data.</text>
</comment>
<sequence>MHCHVILICKSSEKIVPLAEEIGGRDRFRAYSFHGPALLCGRTLEPVLLSLFAWGVQFADAGAQRIGRAFALFDVLLKQNRNKQKCNEKESDRRMCHSPELLQEAPLLLSHHCE</sequence>
<keyword evidence="2" id="KW-1185">Reference proteome</keyword>
<gene>
    <name evidence="1" type="ORF">EI42_01858</name>
</gene>
<evidence type="ECO:0000313" key="1">
    <source>
        <dbReference type="EMBL" id="PZW32766.1"/>
    </source>
</evidence>
<dbReference type="EMBL" id="QKUF01000004">
    <property type="protein sequence ID" value="PZW32766.1"/>
    <property type="molecule type" value="Genomic_DNA"/>
</dbReference>
<organism evidence="1 2">
    <name type="scientific">Thermosporothrix hazakensis</name>
    <dbReference type="NCBI Taxonomy" id="644383"/>
    <lineage>
        <taxon>Bacteria</taxon>
        <taxon>Bacillati</taxon>
        <taxon>Chloroflexota</taxon>
        <taxon>Ktedonobacteria</taxon>
        <taxon>Ktedonobacterales</taxon>
        <taxon>Thermosporotrichaceae</taxon>
        <taxon>Thermosporothrix</taxon>
    </lineage>
</organism>
<dbReference type="Proteomes" id="UP000248806">
    <property type="component" value="Unassembled WGS sequence"/>
</dbReference>
<proteinExistence type="predicted"/>